<evidence type="ECO:0000313" key="2">
    <source>
        <dbReference type="EMBL" id="EDR13465.1"/>
    </source>
</evidence>
<reference evidence="2 3" key="1">
    <citation type="journal article" date="2008" name="Nature">
        <title>The genome of Laccaria bicolor provides insights into mycorrhizal symbiosis.</title>
        <authorList>
            <person name="Martin F."/>
            <person name="Aerts A."/>
            <person name="Ahren D."/>
            <person name="Brun A."/>
            <person name="Danchin E.G.J."/>
            <person name="Duchaussoy F."/>
            <person name="Gibon J."/>
            <person name="Kohler A."/>
            <person name="Lindquist E."/>
            <person name="Pereda V."/>
            <person name="Salamov A."/>
            <person name="Shapiro H.J."/>
            <person name="Wuyts J."/>
            <person name="Blaudez D."/>
            <person name="Buee M."/>
            <person name="Brokstein P."/>
            <person name="Canbaeck B."/>
            <person name="Cohen D."/>
            <person name="Courty P.E."/>
            <person name="Coutinho P.M."/>
            <person name="Delaruelle C."/>
            <person name="Detter J.C."/>
            <person name="Deveau A."/>
            <person name="DiFazio S."/>
            <person name="Duplessis S."/>
            <person name="Fraissinet-Tachet L."/>
            <person name="Lucic E."/>
            <person name="Frey-Klett P."/>
            <person name="Fourrey C."/>
            <person name="Feussner I."/>
            <person name="Gay G."/>
            <person name="Grimwood J."/>
            <person name="Hoegger P.J."/>
            <person name="Jain P."/>
            <person name="Kilaru S."/>
            <person name="Labbe J."/>
            <person name="Lin Y.C."/>
            <person name="Legue V."/>
            <person name="Le Tacon F."/>
            <person name="Marmeisse R."/>
            <person name="Melayah D."/>
            <person name="Montanini B."/>
            <person name="Muratet M."/>
            <person name="Nehls U."/>
            <person name="Niculita-Hirzel H."/>
            <person name="Oudot-Le Secq M.P."/>
            <person name="Peter M."/>
            <person name="Quesneville H."/>
            <person name="Rajashekar B."/>
            <person name="Reich M."/>
            <person name="Rouhier N."/>
            <person name="Schmutz J."/>
            <person name="Yin T."/>
            <person name="Chalot M."/>
            <person name="Henrissat B."/>
            <person name="Kuees U."/>
            <person name="Lucas S."/>
            <person name="Van de Peer Y."/>
            <person name="Podila G.K."/>
            <person name="Polle A."/>
            <person name="Pukkila P.J."/>
            <person name="Richardson P.M."/>
            <person name="Rouze P."/>
            <person name="Sanders I.R."/>
            <person name="Stajich J.E."/>
            <person name="Tunlid A."/>
            <person name="Tuskan G."/>
            <person name="Grigoriev I.V."/>
        </authorList>
    </citation>
    <scope>NUCLEOTIDE SEQUENCE [LARGE SCALE GENOMIC DNA]</scope>
    <source>
        <strain evidence="3">S238N-H82 / ATCC MYA-4686</strain>
    </source>
</reference>
<feature type="compositionally biased region" description="Gly residues" evidence="1">
    <location>
        <begin position="497"/>
        <end position="508"/>
    </location>
</feature>
<dbReference type="AlphaFoldDB" id="B0CW87"/>
<feature type="region of interest" description="Disordered" evidence="1">
    <location>
        <begin position="80"/>
        <end position="131"/>
    </location>
</feature>
<name>B0CW87_LACBS</name>
<accession>B0CW87</accession>
<evidence type="ECO:0000256" key="1">
    <source>
        <dbReference type="SAM" id="MobiDB-lite"/>
    </source>
</evidence>
<feature type="compositionally biased region" description="Basic and acidic residues" evidence="1">
    <location>
        <begin position="355"/>
        <end position="365"/>
    </location>
</feature>
<dbReference type="RefSeq" id="XP_001875963.1">
    <property type="nucleotide sequence ID" value="XM_001875928.1"/>
</dbReference>
<dbReference type="STRING" id="486041.B0CW87"/>
<dbReference type="KEGG" id="lbc:LACBIDRAFT_322425"/>
<feature type="compositionally biased region" description="Polar residues" evidence="1">
    <location>
        <begin position="379"/>
        <end position="392"/>
    </location>
</feature>
<feature type="region of interest" description="Disordered" evidence="1">
    <location>
        <begin position="157"/>
        <end position="179"/>
    </location>
</feature>
<dbReference type="EMBL" id="DS547093">
    <property type="protein sequence ID" value="EDR13465.1"/>
    <property type="molecule type" value="Genomic_DNA"/>
</dbReference>
<dbReference type="InParanoid" id="B0CW87"/>
<feature type="region of interest" description="Disordered" evidence="1">
    <location>
        <begin position="214"/>
        <end position="242"/>
    </location>
</feature>
<evidence type="ECO:0000313" key="3">
    <source>
        <dbReference type="Proteomes" id="UP000001194"/>
    </source>
</evidence>
<dbReference type="GeneID" id="6071273"/>
<feature type="compositionally biased region" description="Polar residues" evidence="1">
    <location>
        <begin position="428"/>
        <end position="441"/>
    </location>
</feature>
<gene>
    <name evidence="2" type="ORF">LACBIDRAFT_322425</name>
</gene>
<organism evidence="3">
    <name type="scientific">Laccaria bicolor (strain S238N-H82 / ATCC MYA-4686)</name>
    <name type="common">Bicoloured deceiver</name>
    <name type="synonym">Laccaria laccata var. bicolor</name>
    <dbReference type="NCBI Taxonomy" id="486041"/>
    <lineage>
        <taxon>Eukaryota</taxon>
        <taxon>Fungi</taxon>
        <taxon>Dikarya</taxon>
        <taxon>Basidiomycota</taxon>
        <taxon>Agaricomycotina</taxon>
        <taxon>Agaricomycetes</taxon>
        <taxon>Agaricomycetidae</taxon>
        <taxon>Agaricales</taxon>
        <taxon>Agaricineae</taxon>
        <taxon>Hydnangiaceae</taxon>
        <taxon>Laccaria</taxon>
    </lineage>
</organism>
<dbReference type="OrthoDB" id="3035187at2759"/>
<feature type="compositionally biased region" description="Polar residues" evidence="1">
    <location>
        <begin position="158"/>
        <end position="177"/>
    </location>
</feature>
<dbReference type="HOGENOM" id="CLU_536430_0_0_1"/>
<feature type="region of interest" description="Disordered" evidence="1">
    <location>
        <begin position="282"/>
        <end position="508"/>
    </location>
</feature>
<keyword evidence="3" id="KW-1185">Reference proteome</keyword>
<feature type="compositionally biased region" description="Basic and acidic residues" evidence="1">
    <location>
        <begin position="327"/>
        <end position="347"/>
    </location>
</feature>
<proteinExistence type="predicted"/>
<feature type="compositionally biased region" description="Low complexity" evidence="1">
    <location>
        <begin position="82"/>
        <end position="104"/>
    </location>
</feature>
<protein>
    <submittedName>
        <fullName evidence="2">Predicted protein</fullName>
    </submittedName>
</protein>
<dbReference type="Proteomes" id="UP000001194">
    <property type="component" value="Unassembled WGS sequence"/>
</dbReference>
<sequence>MEFRHSMGVRWSPPELMGEGKVLQLSTVPGVLMQPRHRFDAKLPSLPTDDADDVGSNSNVWAPEDSSSYVPPIVTTTGTGGSFFPPYTSQSQSQPSSPFSHAPPHQGTVDDFGILPPHSSIDTGGGGGGRFTTFPIKTRDREGGGGGVGYTLCDDPISPSSRSLHNTTAEPPSLNTNTRHEMGVSFSMSVTEALGLGSKDQLWARTTMSDATPMSSAIQPLPPGAAPASVPEGVNPWSLPPLGGAGSGGGVLGLGTPGTLGVQGAQAGKQGRHVSNHSIVSDDDDALLAGGGAAPGTAAPITTQDEGGEMERGQSRHVRFGGGTGHELGEAEEWRRSLEERRSDPHTKAPQIRQGEVDHDQERGLPAEMTMMALPTSPPTSSINTDASSSLIQGKHIPPSSPNPQETQGGGEDERALNAAVVREISRQMDQLTFNPPSTASLDPEGERECERGQSPFLGGGDGNQQQPSREPSPLLPPSAPFAKCAVSPHPFADLNPGGGGGGGGLCR</sequence>